<feature type="transmembrane region" description="Helical" evidence="1">
    <location>
        <begin position="28"/>
        <end position="53"/>
    </location>
</feature>
<keyword evidence="3" id="KW-1185">Reference proteome</keyword>
<keyword evidence="1" id="KW-1133">Transmembrane helix</keyword>
<reference evidence="2" key="1">
    <citation type="thesis" date="2021" institute="BYU ScholarsArchive" country="Provo, UT, USA">
        <title>Applications of and Algorithms for Genome Assembly and Genomic Analyses with an Emphasis on Marine Teleosts.</title>
        <authorList>
            <person name="Pickett B.D."/>
        </authorList>
    </citation>
    <scope>NUCLEOTIDE SEQUENCE</scope>
    <source>
        <strain evidence="2">HI-2016</strain>
    </source>
</reference>
<proteinExistence type="predicted"/>
<dbReference type="EMBL" id="JAFBMS010000119">
    <property type="protein sequence ID" value="KAG9335464.1"/>
    <property type="molecule type" value="Genomic_DNA"/>
</dbReference>
<evidence type="ECO:0000313" key="3">
    <source>
        <dbReference type="Proteomes" id="UP000824540"/>
    </source>
</evidence>
<comment type="caution">
    <text evidence="2">The sequence shown here is derived from an EMBL/GenBank/DDBJ whole genome shotgun (WGS) entry which is preliminary data.</text>
</comment>
<dbReference type="Proteomes" id="UP000824540">
    <property type="component" value="Unassembled WGS sequence"/>
</dbReference>
<evidence type="ECO:0000313" key="2">
    <source>
        <dbReference type="EMBL" id="KAG9335464.1"/>
    </source>
</evidence>
<keyword evidence="1" id="KW-0472">Membrane</keyword>
<keyword evidence="1" id="KW-0812">Transmembrane</keyword>
<protein>
    <submittedName>
        <fullName evidence="2">Uncharacterized protein</fullName>
    </submittedName>
</protein>
<dbReference type="AlphaFoldDB" id="A0A8T2N644"/>
<name>A0A8T2N644_9TELE</name>
<evidence type="ECO:0000256" key="1">
    <source>
        <dbReference type="SAM" id="Phobius"/>
    </source>
</evidence>
<accession>A0A8T2N644</accession>
<sequence>MKELIINRFQNAPVPCGPAGSRAQYYELLFLIISFVALIHHCTVLSSFTWQIVLRRWHGSAPRPRGRAEPAVACERARERAHGPGPGLGSACRTTRGRACISAVRETLRSQPPLCGF</sequence>
<organism evidence="2 3">
    <name type="scientific">Albula glossodonta</name>
    <name type="common">roundjaw bonefish</name>
    <dbReference type="NCBI Taxonomy" id="121402"/>
    <lineage>
        <taxon>Eukaryota</taxon>
        <taxon>Metazoa</taxon>
        <taxon>Chordata</taxon>
        <taxon>Craniata</taxon>
        <taxon>Vertebrata</taxon>
        <taxon>Euteleostomi</taxon>
        <taxon>Actinopterygii</taxon>
        <taxon>Neopterygii</taxon>
        <taxon>Teleostei</taxon>
        <taxon>Albuliformes</taxon>
        <taxon>Albulidae</taxon>
        <taxon>Albula</taxon>
    </lineage>
</organism>
<gene>
    <name evidence="2" type="ORF">JZ751_004593</name>
</gene>